<name>A0A9W9UVI3_9EURO</name>
<dbReference type="Pfam" id="PF00400">
    <property type="entry name" value="WD40"/>
    <property type="match status" value="3"/>
</dbReference>
<dbReference type="SUPFAM" id="SSF50978">
    <property type="entry name" value="WD40 repeat-like"/>
    <property type="match status" value="1"/>
</dbReference>
<dbReference type="InterPro" id="IPR019775">
    <property type="entry name" value="WD40_repeat_CS"/>
</dbReference>
<dbReference type="OrthoDB" id="6262491at2759"/>
<dbReference type="InterPro" id="IPR001680">
    <property type="entry name" value="WD40_rpt"/>
</dbReference>
<reference evidence="5" key="2">
    <citation type="journal article" date="2023" name="IMA Fungus">
        <title>Comparative genomic study of the Penicillium genus elucidates a diverse pangenome and 15 lateral gene transfer events.</title>
        <authorList>
            <person name="Petersen C."/>
            <person name="Sorensen T."/>
            <person name="Nielsen M.R."/>
            <person name="Sondergaard T.E."/>
            <person name="Sorensen J.L."/>
            <person name="Fitzpatrick D.A."/>
            <person name="Frisvad J.C."/>
            <person name="Nielsen K.L."/>
        </authorList>
    </citation>
    <scope>NUCLEOTIDE SEQUENCE</scope>
    <source>
        <strain evidence="5">IBT 29864</strain>
    </source>
</reference>
<dbReference type="EMBL" id="JAPZBS010000009">
    <property type="protein sequence ID" value="KAJ5358932.1"/>
    <property type="molecule type" value="Genomic_DNA"/>
</dbReference>
<dbReference type="GeneID" id="81443437"/>
<evidence type="ECO:0000313" key="5">
    <source>
        <dbReference type="EMBL" id="KAJ5358932.1"/>
    </source>
</evidence>
<evidence type="ECO:0000313" key="6">
    <source>
        <dbReference type="Proteomes" id="UP001147782"/>
    </source>
</evidence>
<dbReference type="RefSeq" id="XP_056550218.1">
    <property type="nucleotide sequence ID" value="XM_056704258.1"/>
</dbReference>
<dbReference type="InterPro" id="IPR036322">
    <property type="entry name" value="WD40_repeat_dom_sf"/>
</dbReference>
<dbReference type="AlphaFoldDB" id="A0A9W9UVI3"/>
<proteinExistence type="predicted"/>
<comment type="caution">
    <text evidence="5">The sequence shown here is derived from an EMBL/GenBank/DDBJ whole genome shotgun (WGS) entry which is preliminary data.</text>
</comment>
<evidence type="ECO:0000256" key="2">
    <source>
        <dbReference type="ARBA" id="ARBA00022737"/>
    </source>
</evidence>
<dbReference type="SMART" id="SM00320">
    <property type="entry name" value="WD40"/>
    <property type="match status" value="5"/>
</dbReference>
<gene>
    <name evidence="5" type="ORF">N7496_011345</name>
</gene>
<protein>
    <recommendedName>
        <fullName evidence="7">Anaphase-promoting complex subunit 4 WD40 domain-containing protein</fullName>
    </recommendedName>
</protein>
<evidence type="ECO:0000256" key="1">
    <source>
        <dbReference type="ARBA" id="ARBA00022574"/>
    </source>
</evidence>
<feature type="compositionally biased region" description="Acidic residues" evidence="4">
    <location>
        <begin position="351"/>
        <end position="376"/>
    </location>
</feature>
<organism evidence="5 6">
    <name type="scientific">Penicillium cataractarum</name>
    <dbReference type="NCBI Taxonomy" id="2100454"/>
    <lineage>
        <taxon>Eukaryota</taxon>
        <taxon>Fungi</taxon>
        <taxon>Dikarya</taxon>
        <taxon>Ascomycota</taxon>
        <taxon>Pezizomycotina</taxon>
        <taxon>Eurotiomycetes</taxon>
        <taxon>Eurotiomycetidae</taxon>
        <taxon>Eurotiales</taxon>
        <taxon>Aspergillaceae</taxon>
        <taxon>Penicillium</taxon>
    </lineage>
</organism>
<dbReference type="Gene3D" id="2.130.10.10">
    <property type="entry name" value="YVTN repeat-like/Quinoprotein amine dehydrogenase"/>
    <property type="match status" value="2"/>
</dbReference>
<dbReference type="PROSITE" id="PS00678">
    <property type="entry name" value="WD_REPEATS_1"/>
    <property type="match status" value="1"/>
</dbReference>
<dbReference type="Proteomes" id="UP001147782">
    <property type="component" value="Unassembled WGS sequence"/>
</dbReference>
<accession>A0A9W9UVI3</accession>
<feature type="repeat" description="WD" evidence="3">
    <location>
        <begin position="260"/>
        <end position="301"/>
    </location>
</feature>
<evidence type="ECO:0000256" key="4">
    <source>
        <dbReference type="SAM" id="MobiDB-lite"/>
    </source>
</evidence>
<feature type="region of interest" description="Disordered" evidence="4">
    <location>
        <begin position="345"/>
        <end position="376"/>
    </location>
</feature>
<evidence type="ECO:0008006" key="7">
    <source>
        <dbReference type="Google" id="ProtNLM"/>
    </source>
</evidence>
<keyword evidence="6" id="KW-1185">Reference proteome</keyword>
<dbReference type="FunFam" id="2.130.10.10:FF:001196">
    <property type="entry name" value="WD repeat protein (AFU_orthologue AFUA_1G12380)"/>
    <property type="match status" value="1"/>
</dbReference>
<dbReference type="InterPro" id="IPR015943">
    <property type="entry name" value="WD40/YVTN_repeat-like_dom_sf"/>
</dbReference>
<dbReference type="PANTHER" id="PTHR19848">
    <property type="entry name" value="WD40 REPEAT PROTEIN"/>
    <property type="match status" value="1"/>
</dbReference>
<reference evidence="5" key="1">
    <citation type="submission" date="2022-11" db="EMBL/GenBank/DDBJ databases">
        <authorList>
            <person name="Petersen C."/>
        </authorList>
    </citation>
    <scope>NUCLEOTIDE SEQUENCE</scope>
    <source>
        <strain evidence="5">IBT 29864</strain>
    </source>
</reference>
<keyword evidence="1 3" id="KW-0853">WD repeat</keyword>
<keyword evidence="2" id="KW-0677">Repeat</keyword>
<dbReference type="PROSITE" id="PS50082">
    <property type="entry name" value="WD_REPEATS_2"/>
    <property type="match status" value="3"/>
</dbReference>
<dbReference type="PANTHER" id="PTHR19848:SF8">
    <property type="entry name" value="F-BOX AND WD REPEAT DOMAIN CONTAINING 7"/>
    <property type="match status" value="1"/>
</dbReference>
<dbReference type="CDD" id="cd00200">
    <property type="entry name" value="WD40"/>
    <property type="match status" value="1"/>
</dbReference>
<feature type="repeat" description="WD" evidence="3">
    <location>
        <begin position="302"/>
        <end position="341"/>
    </location>
</feature>
<evidence type="ECO:0000256" key="3">
    <source>
        <dbReference type="PROSITE-ProRule" id="PRU00221"/>
    </source>
</evidence>
<sequence>MTTSTNRDHFFQTSLTLPLLTYSAALDEQERKEAKSQNENGNPIKLQSKILAVFSDPWNQGSVYVAQSSGVVRRVVLATGETAALYKGPEAPLTSLCLSPDGKLLFAGCWDKTIWSWDVASRQPRQRYEGHSDFVKSVISARLQGQDVLISGGADAKMLVFNIASGERTETFKGHLRGILDLTIDPETEESQATVFSAGSDREIRQFKLVGGGDEAEPLLPHETSVNKLFFDADGDMWTASADKTAKCLVRADGWKANLTLEHPDFVRDILVYEAGGWVVTACRDEEVRVWNRSTGELHHTFSGHFEEVTALALVGSTIVSVAIDGTIRQWSLRPDELQQAVDLAKNGPKEEEEQNAEPMLTEEEERELAELMGDD</sequence>
<feature type="repeat" description="WD" evidence="3">
    <location>
        <begin position="86"/>
        <end position="127"/>
    </location>
</feature>